<organism evidence="5 6">
    <name type="scientific">Candidimonas nitroreducens</name>
    <dbReference type="NCBI Taxonomy" id="683354"/>
    <lineage>
        <taxon>Bacteria</taxon>
        <taxon>Pseudomonadati</taxon>
        <taxon>Pseudomonadota</taxon>
        <taxon>Betaproteobacteria</taxon>
        <taxon>Burkholderiales</taxon>
        <taxon>Alcaligenaceae</taxon>
        <taxon>Candidimonas</taxon>
    </lineage>
</organism>
<dbReference type="InterPro" id="IPR005000">
    <property type="entry name" value="Aldolase/citrate-lyase_domain"/>
</dbReference>
<dbReference type="PANTHER" id="PTHR30502:SF0">
    <property type="entry name" value="PHOSPHOENOLPYRUVATE CARBOXYLASE FAMILY PROTEIN"/>
    <property type="match status" value="1"/>
</dbReference>
<dbReference type="Gene3D" id="3.20.20.60">
    <property type="entry name" value="Phosphoenolpyruvate-binding domains"/>
    <property type="match status" value="1"/>
</dbReference>
<evidence type="ECO:0000256" key="2">
    <source>
        <dbReference type="ARBA" id="ARBA00022723"/>
    </source>
</evidence>
<comment type="similarity">
    <text evidence="1">Belongs to the HpcH/HpaI aldolase family.</text>
</comment>
<feature type="domain" description="HpcH/HpaI aldolase/citrate lyase" evidence="4">
    <location>
        <begin position="33"/>
        <end position="258"/>
    </location>
</feature>
<evidence type="ECO:0000256" key="1">
    <source>
        <dbReference type="ARBA" id="ARBA00005568"/>
    </source>
</evidence>
<evidence type="ECO:0000259" key="4">
    <source>
        <dbReference type="Pfam" id="PF03328"/>
    </source>
</evidence>
<keyword evidence="2" id="KW-0479">Metal-binding</keyword>
<evidence type="ECO:0000313" key="5">
    <source>
        <dbReference type="EMBL" id="OWT56790.1"/>
    </source>
</evidence>
<dbReference type="PANTHER" id="PTHR30502">
    <property type="entry name" value="2-KETO-3-DEOXY-L-RHAMNONATE ALDOLASE"/>
    <property type="match status" value="1"/>
</dbReference>
<reference evidence="6" key="1">
    <citation type="submission" date="2017-06" db="EMBL/GenBank/DDBJ databases">
        <title>Herbaspirillum phytohormonus sp. nov., isolated from the root nodule of Robinia pseudoacacia in lead-zinc mine.</title>
        <authorList>
            <person name="Fan M."/>
            <person name="Lin Y."/>
        </authorList>
    </citation>
    <scope>NUCLEOTIDE SEQUENCE [LARGE SCALE GENOMIC DNA]</scope>
    <source>
        <strain evidence="6">SC-089</strain>
    </source>
</reference>
<protein>
    <recommendedName>
        <fullName evidence="4">HpcH/HpaI aldolase/citrate lyase domain-containing protein</fullName>
    </recommendedName>
</protein>
<dbReference type="GO" id="GO:0016832">
    <property type="term" value="F:aldehyde-lyase activity"/>
    <property type="evidence" value="ECO:0007669"/>
    <property type="project" value="TreeGrafter"/>
</dbReference>
<accession>A0A225M9M5</accession>
<proteinExistence type="inferred from homology"/>
<sequence>MIAAQPYNRPNMKSDKKIAENHFKQSLRRGEKQVGIWITLYSTDCAELLSGADFDWMLFDMEHTCNDPTQVIEMLRAANGSPSEPVVRIPWRDPAIMKRLLDSGVRTFMVPFIQNAEEAAAVISSTRYPPHGIRGVNGTMRANGYGRARIDYQKRYADEICVIVQVETPEAIANIPAIGAVDGVDAIFVGPNDLAANMGLYGQTSHSAVKSAIQEALALIQSTGKAAGILNYNNQEALELFNQGYAMIAVGSDAGLLVRHADELRNSFTAVKRARLAT</sequence>
<dbReference type="InterPro" id="IPR040442">
    <property type="entry name" value="Pyrv_kinase-like_dom_sf"/>
</dbReference>
<evidence type="ECO:0000256" key="3">
    <source>
        <dbReference type="ARBA" id="ARBA00023239"/>
    </source>
</evidence>
<dbReference type="InterPro" id="IPR050251">
    <property type="entry name" value="HpcH-HpaI_aldolase"/>
</dbReference>
<dbReference type="GO" id="GO:0005737">
    <property type="term" value="C:cytoplasm"/>
    <property type="evidence" value="ECO:0007669"/>
    <property type="project" value="TreeGrafter"/>
</dbReference>
<keyword evidence="6" id="KW-1185">Reference proteome</keyword>
<dbReference type="AlphaFoldDB" id="A0A225M9M5"/>
<comment type="caution">
    <text evidence="5">The sequence shown here is derived from an EMBL/GenBank/DDBJ whole genome shotgun (WGS) entry which is preliminary data.</text>
</comment>
<dbReference type="InterPro" id="IPR015813">
    <property type="entry name" value="Pyrv/PenolPyrv_kinase-like_dom"/>
</dbReference>
<evidence type="ECO:0000313" key="6">
    <source>
        <dbReference type="Proteomes" id="UP000214603"/>
    </source>
</evidence>
<gene>
    <name evidence="5" type="ORF">CEY11_18025</name>
</gene>
<keyword evidence="3" id="KW-0456">Lyase</keyword>
<dbReference type="EMBL" id="NJIH01000010">
    <property type="protein sequence ID" value="OWT56790.1"/>
    <property type="molecule type" value="Genomic_DNA"/>
</dbReference>
<dbReference type="GO" id="GO:0046872">
    <property type="term" value="F:metal ion binding"/>
    <property type="evidence" value="ECO:0007669"/>
    <property type="project" value="UniProtKB-KW"/>
</dbReference>
<name>A0A225M9M5_9BURK</name>
<dbReference type="SUPFAM" id="SSF51621">
    <property type="entry name" value="Phosphoenolpyruvate/pyruvate domain"/>
    <property type="match status" value="1"/>
</dbReference>
<dbReference type="Pfam" id="PF03328">
    <property type="entry name" value="HpcH_HpaI"/>
    <property type="match status" value="1"/>
</dbReference>
<dbReference type="Proteomes" id="UP000214603">
    <property type="component" value="Unassembled WGS sequence"/>
</dbReference>